<evidence type="ECO:0000313" key="2">
    <source>
        <dbReference type="Proteomes" id="UP001156702"/>
    </source>
</evidence>
<keyword evidence="2" id="KW-1185">Reference proteome</keyword>
<dbReference type="InterPro" id="IPR023375">
    <property type="entry name" value="ADC_dom_sf"/>
</dbReference>
<organism evidence="1 2">
    <name type="scientific">Shinella yambaruensis</name>
    <dbReference type="NCBI Taxonomy" id="415996"/>
    <lineage>
        <taxon>Bacteria</taxon>
        <taxon>Pseudomonadati</taxon>
        <taxon>Pseudomonadota</taxon>
        <taxon>Alphaproteobacteria</taxon>
        <taxon>Hyphomicrobiales</taxon>
        <taxon>Rhizobiaceae</taxon>
        <taxon>Shinella</taxon>
    </lineage>
</organism>
<protein>
    <submittedName>
        <fullName evidence="1">Acetoacetate decarboxylase</fullName>
    </submittedName>
</protein>
<dbReference type="Gene3D" id="2.40.400.10">
    <property type="entry name" value="Acetoacetate decarboxylase-like"/>
    <property type="match status" value="1"/>
</dbReference>
<gene>
    <name evidence="1" type="primary">adc_2</name>
    <name evidence="1" type="ORF">GCM10007923_47410</name>
</gene>
<proteinExistence type="predicted"/>
<accession>A0ABQ5ZN49</accession>
<dbReference type="EMBL" id="BSOP01000039">
    <property type="protein sequence ID" value="GLR53526.1"/>
    <property type="molecule type" value="Genomic_DNA"/>
</dbReference>
<dbReference type="InterPro" id="IPR010451">
    <property type="entry name" value="Acetoacetate_decarboxylase"/>
</dbReference>
<dbReference type="NCBIfam" id="NF002614">
    <property type="entry name" value="PRK02265.1"/>
    <property type="match status" value="1"/>
</dbReference>
<dbReference type="Pfam" id="PF06314">
    <property type="entry name" value="ADC"/>
    <property type="match status" value="1"/>
</dbReference>
<sequence>MTERRWGLTKPTEADIARGGFSTPWDAPFIPPFPFRFRNCEILTVFYRTDPAAAAFLAPPPVRATGDVVAIHLYKMNDTDWIGPYHECNVMFGAEVAGRAGAYSPYLFLHSDGGVSHGREIHGQPKKYANPSLEFRGDLIVGTVERNGIDVVTVTTPYKQRQVDPAEMRRHFDFGTNLNLKAIDHIDGRPAIRQITSRKLTDVAVRECWVGPATVELRPNAQAPVYRLPVVEPIEAFFWKADFTLVSGEVIHDYLTKA</sequence>
<dbReference type="SUPFAM" id="SSF160104">
    <property type="entry name" value="Acetoacetate decarboxylase-like"/>
    <property type="match status" value="1"/>
</dbReference>
<name>A0ABQ5ZN49_9HYPH</name>
<dbReference type="RefSeq" id="WP_244769713.1">
    <property type="nucleotide sequence ID" value="NZ_BSOP01000039.1"/>
</dbReference>
<evidence type="ECO:0000313" key="1">
    <source>
        <dbReference type="EMBL" id="GLR53526.1"/>
    </source>
</evidence>
<dbReference type="Proteomes" id="UP001156702">
    <property type="component" value="Unassembled WGS sequence"/>
</dbReference>
<reference evidence="2" key="1">
    <citation type="journal article" date="2019" name="Int. J. Syst. Evol. Microbiol.">
        <title>The Global Catalogue of Microorganisms (GCM) 10K type strain sequencing project: providing services to taxonomists for standard genome sequencing and annotation.</title>
        <authorList>
            <consortium name="The Broad Institute Genomics Platform"/>
            <consortium name="The Broad Institute Genome Sequencing Center for Infectious Disease"/>
            <person name="Wu L."/>
            <person name="Ma J."/>
        </authorList>
    </citation>
    <scope>NUCLEOTIDE SEQUENCE [LARGE SCALE GENOMIC DNA]</scope>
    <source>
        <strain evidence="2">NBRC 102122</strain>
    </source>
</reference>
<comment type="caution">
    <text evidence="1">The sequence shown here is derived from an EMBL/GenBank/DDBJ whole genome shotgun (WGS) entry which is preliminary data.</text>
</comment>